<evidence type="ECO:0008006" key="3">
    <source>
        <dbReference type="Google" id="ProtNLM"/>
    </source>
</evidence>
<protein>
    <recommendedName>
        <fullName evidence="3">Mitochondrial protein</fullName>
    </recommendedName>
</protein>
<feature type="compositionally biased region" description="Pro residues" evidence="1">
    <location>
        <begin position="57"/>
        <end position="67"/>
    </location>
</feature>
<feature type="region of interest" description="Disordered" evidence="1">
    <location>
        <begin position="57"/>
        <end position="80"/>
    </location>
</feature>
<reference evidence="2" key="1">
    <citation type="submission" date="2020-06" db="EMBL/GenBank/DDBJ databases">
        <authorList>
            <person name="Li T."/>
            <person name="Hu X."/>
            <person name="Zhang T."/>
            <person name="Song X."/>
            <person name="Zhang H."/>
            <person name="Dai N."/>
            <person name="Sheng W."/>
            <person name="Hou X."/>
            <person name="Wei L."/>
        </authorList>
    </citation>
    <scope>NUCLEOTIDE SEQUENCE</scope>
    <source>
        <strain evidence="2">G01</strain>
        <tissue evidence="2">Leaf</tissue>
    </source>
</reference>
<dbReference type="AlphaFoldDB" id="A0AAW2QU47"/>
<organism evidence="2">
    <name type="scientific">Sesamum angustifolium</name>
    <dbReference type="NCBI Taxonomy" id="2727405"/>
    <lineage>
        <taxon>Eukaryota</taxon>
        <taxon>Viridiplantae</taxon>
        <taxon>Streptophyta</taxon>
        <taxon>Embryophyta</taxon>
        <taxon>Tracheophyta</taxon>
        <taxon>Spermatophyta</taxon>
        <taxon>Magnoliopsida</taxon>
        <taxon>eudicotyledons</taxon>
        <taxon>Gunneridae</taxon>
        <taxon>Pentapetalae</taxon>
        <taxon>asterids</taxon>
        <taxon>lamiids</taxon>
        <taxon>Lamiales</taxon>
        <taxon>Pedaliaceae</taxon>
        <taxon>Sesamum</taxon>
    </lineage>
</organism>
<evidence type="ECO:0000313" key="2">
    <source>
        <dbReference type="EMBL" id="KAL0370901.1"/>
    </source>
</evidence>
<name>A0AAW2QU47_9LAMI</name>
<sequence>MLPSSNPHHITHQTLLQPFLLPLSPYLSQLYLFPHIQNHLPAITSVFLVVNAPPIPRSAPPGPPPTAAPDHPSVTPTDDLPIALRKGKRSCTAHPLAHSLSFHHLSPNYRAFSVSLSSVSIPNTYLEALRHPAWKMAMDDEMSALISRGTWELVEVTPDTDVVLSMGLYPKIPCRWDP</sequence>
<reference evidence="2" key="2">
    <citation type="journal article" date="2024" name="Plant">
        <title>Genomic evolution and insights into agronomic trait innovations of Sesamum species.</title>
        <authorList>
            <person name="Miao H."/>
            <person name="Wang L."/>
            <person name="Qu L."/>
            <person name="Liu H."/>
            <person name="Sun Y."/>
            <person name="Le M."/>
            <person name="Wang Q."/>
            <person name="Wei S."/>
            <person name="Zheng Y."/>
            <person name="Lin W."/>
            <person name="Duan Y."/>
            <person name="Cao H."/>
            <person name="Xiong S."/>
            <person name="Wang X."/>
            <person name="Wei L."/>
            <person name="Li C."/>
            <person name="Ma Q."/>
            <person name="Ju M."/>
            <person name="Zhao R."/>
            <person name="Li G."/>
            <person name="Mu C."/>
            <person name="Tian Q."/>
            <person name="Mei H."/>
            <person name="Zhang T."/>
            <person name="Gao T."/>
            <person name="Zhang H."/>
        </authorList>
    </citation>
    <scope>NUCLEOTIDE SEQUENCE</scope>
    <source>
        <strain evidence="2">G01</strain>
    </source>
</reference>
<comment type="caution">
    <text evidence="2">The sequence shown here is derived from an EMBL/GenBank/DDBJ whole genome shotgun (WGS) entry which is preliminary data.</text>
</comment>
<dbReference type="EMBL" id="JACGWK010000002">
    <property type="protein sequence ID" value="KAL0370901.1"/>
    <property type="molecule type" value="Genomic_DNA"/>
</dbReference>
<accession>A0AAW2QU47</accession>
<evidence type="ECO:0000256" key="1">
    <source>
        <dbReference type="SAM" id="MobiDB-lite"/>
    </source>
</evidence>
<proteinExistence type="predicted"/>
<gene>
    <name evidence="2" type="ORF">Sangu_0408200</name>
</gene>